<feature type="chain" id="PRO_5012845653" evidence="8">
    <location>
        <begin position="23"/>
        <end position="1006"/>
    </location>
</feature>
<evidence type="ECO:0000313" key="11">
    <source>
        <dbReference type="Proteomes" id="UP000192333"/>
    </source>
</evidence>
<evidence type="ECO:0000259" key="9">
    <source>
        <dbReference type="Pfam" id="PF07715"/>
    </source>
</evidence>
<accession>A0A1W2H432</accession>
<dbReference type="InterPro" id="IPR039426">
    <property type="entry name" value="TonB-dep_rcpt-like"/>
</dbReference>
<evidence type="ECO:0000313" key="10">
    <source>
        <dbReference type="EMBL" id="SMD43661.1"/>
    </source>
</evidence>
<comment type="subcellular location">
    <subcellularLocation>
        <location evidence="1 7">Cell outer membrane</location>
        <topology evidence="1 7">Multi-pass membrane protein</topology>
    </subcellularLocation>
</comment>
<dbReference type="PROSITE" id="PS52016">
    <property type="entry name" value="TONB_DEPENDENT_REC_3"/>
    <property type="match status" value="1"/>
</dbReference>
<dbReference type="InterPro" id="IPR012910">
    <property type="entry name" value="Plug_dom"/>
</dbReference>
<name>A0A1W2H432_9BACT</name>
<dbReference type="RefSeq" id="WP_084120539.1">
    <property type="nucleotide sequence ID" value="NZ_LT838813.1"/>
</dbReference>
<dbReference type="FunFam" id="2.170.130.10:FF:000003">
    <property type="entry name" value="SusC/RagA family TonB-linked outer membrane protein"/>
    <property type="match status" value="1"/>
</dbReference>
<feature type="signal peptide" evidence="8">
    <location>
        <begin position="1"/>
        <end position="22"/>
    </location>
</feature>
<feature type="domain" description="TonB-dependent receptor plug" evidence="9">
    <location>
        <begin position="118"/>
        <end position="222"/>
    </location>
</feature>
<dbReference type="InterPro" id="IPR023997">
    <property type="entry name" value="TonB-dep_OMP_SusC/RagA_CS"/>
</dbReference>
<dbReference type="InterPro" id="IPR023996">
    <property type="entry name" value="TonB-dep_OMP_SusC/RagA"/>
</dbReference>
<keyword evidence="5 7" id="KW-0472">Membrane</keyword>
<evidence type="ECO:0000256" key="8">
    <source>
        <dbReference type="SAM" id="SignalP"/>
    </source>
</evidence>
<evidence type="ECO:0000256" key="1">
    <source>
        <dbReference type="ARBA" id="ARBA00004571"/>
    </source>
</evidence>
<evidence type="ECO:0000256" key="3">
    <source>
        <dbReference type="ARBA" id="ARBA00022452"/>
    </source>
</evidence>
<evidence type="ECO:0000256" key="7">
    <source>
        <dbReference type="PROSITE-ProRule" id="PRU01360"/>
    </source>
</evidence>
<evidence type="ECO:0000256" key="5">
    <source>
        <dbReference type="ARBA" id="ARBA00023136"/>
    </source>
</evidence>
<sequence>MKRKLLIMVLCFMGIGINQISAQEMLVRGKVLDEKQMALPGANIMIKGTTSGTVTDIDGEFSISVPNSSTVLVISFLGYFTQEITVNNQNDFSISMVPNLDDLGEVVVVGYGDQKRINLTGSVETISGAAIAKQPVFQASQALVGMAPGLTAIQTTSRPGADGATLRIRGTGSLGASNDPLVLIDGIQGDINNIDPADIETISVLKDAAAAAIYGSRGSNGVILVTTKRGKEGVMNVTYNAFAGWQEPQTLPTYVGALDFLRVTNENPDFISNYEQNMASNPDIYPDTDWMDLLFTESGFQQYHNVSVNGGTENIKMLASISYTDQNANVKNYYFKRYSGRFNTDIKVNKKVNLAFDLNFSQELTGEPNSSLDQIFRGAFRIPPTAVAIHSDGSWGDGWSGENPIARVNDGGNNVLQNNYFRGLIKLNYEPIKNLNFSLTYSPEYRDLTRKNFTKMYTTILDWPTKKTRNVPDRNSLSNSNTKIFEDNVIGLVSYKKNYLDHNFAILGGYEFIKSQWSQFGASRTDFIIDDLEQLNAGAETNMRNFGSATHSSLLSYFSRFNYSFKDKYLFEANIRRDASSRFAPENRVSYFPSFSAGWRLTEEAFFSNLGFFSEFKLRASWGRLGNQQIGSDFPYTSNIVLGTSNFIFGDRIATGAAQNVLANREIRWETTETTNFALDAGLVDNKLLFTVEYYVRTTKDILLALPVPLVVGLSAPLQNAGTVENRGFDFSLMWRDAIGSFRYSVNANFSDVRNSVVDLGGLGQIISGNSITTVGSPINSIFGYQSQGFFQSQDEINEAPRQFGALIPGNIRFLNQLTIDSDGDGIPDTADAVINPDDRVIIGDPFPRYTYALTLNADYKGFDFSIMFQGVGKRDVFLQGDAIWPLHNAGKVQEWHTTDSWTPERPNARIPILVPTSSGSNDARATDVWVFDASYLAIRNLSLGYNFPTLKNRLKTQNLRVYTSIQNLANFNNLPPGTNPLTPNGSGGAIFPITRAYTFGASLTF</sequence>
<comment type="similarity">
    <text evidence="7">Belongs to the TonB-dependent receptor family.</text>
</comment>
<dbReference type="Proteomes" id="UP000192333">
    <property type="component" value="Chromosome I"/>
</dbReference>
<keyword evidence="6 7" id="KW-0998">Cell outer membrane</keyword>
<keyword evidence="4 7" id="KW-0812">Transmembrane</keyword>
<dbReference type="InterPro" id="IPR037066">
    <property type="entry name" value="Plug_dom_sf"/>
</dbReference>
<dbReference type="NCBIfam" id="TIGR04057">
    <property type="entry name" value="SusC_RagA_signa"/>
    <property type="match status" value="1"/>
</dbReference>
<proteinExistence type="inferred from homology"/>
<dbReference type="Gene3D" id="2.60.40.1120">
    <property type="entry name" value="Carboxypeptidase-like, regulatory domain"/>
    <property type="match status" value="1"/>
</dbReference>
<dbReference type="FunFam" id="2.60.40.1120:FF:000003">
    <property type="entry name" value="Outer membrane protein Omp121"/>
    <property type="match status" value="1"/>
</dbReference>
<dbReference type="STRING" id="758820.SAMN00777080_2268"/>
<dbReference type="GO" id="GO:0009279">
    <property type="term" value="C:cell outer membrane"/>
    <property type="evidence" value="ECO:0007669"/>
    <property type="project" value="UniProtKB-SubCell"/>
</dbReference>
<keyword evidence="11" id="KW-1185">Reference proteome</keyword>
<dbReference type="NCBIfam" id="TIGR04056">
    <property type="entry name" value="OMP_RagA_SusC"/>
    <property type="match status" value="1"/>
</dbReference>
<reference evidence="11" key="1">
    <citation type="submission" date="2017-04" db="EMBL/GenBank/DDBJ databases">
        <authorList>
            <person name="Varghese N."/>
            <person name="Submissions S."/>
        </authorList>
    </citation>
    <scope>NUCLEOTIDE SEQUENCE [LARGE SCALE GENOMIC DNA]</scope>
    <source>
        <strain evidence="11">DSM 16537</strain>
    </source>
</reference>
<dbReference type="InterPro" id="IPR008969">
    <property type="entry name" value="CarboxyPept-like_regulatory"/>
</dbReference>
<evidence type="ECO:0000256" key="2">
    <source>
        <dbReference type="ARBA" id="ARBA00022448"/>
    </source>
</evidence>
<keyword evidence="3 7" id="KW-1134">Transmembrane beta strand</keyword>
<organism evidence="10 11">
    <name type="scientific">Aquiflexum balticum DSM 16537</name>
    <dbReference type="NCBI Taxonomy" id="758820"/>
    <lineage>
        <taxon>Bacteria</taxon>
        <taxon>Pseudomonadati</taxon>
        <taxon>Bacteroidota</taxon>
        <taxon>Cytophagia</taxon>
        <taxon>Cytophagales</taxon>
        <taxon>Cyclobacteriaceae</taxon>
        <taxon>Aquiflexum</taxon>
    </lineage>
</organism>
<dbReference type="SUPFAM" id="SSF49464">
    <property type="entry name" value="Carboxypeptidase regulatory domain-like"/>
    <property type="match status" value="1"/>
</dbReference>
<dbReference type="OrthoDB" id="9768177at2"/>
<dbReference type="AlphaFoldDB" id="A0A1W2H432"/>
<protein>
    <submittedName>
        <fullName evidence="10">TonB-linked outer membrane protein, SusC/RagA family</fullName>
    </submittedName>
</protein>
<dbReference type="EMBL" id="LT838813">
    <property type="protein sequence ID" value="SMD43661.1"/>
    <property type="molecule type" value="Genomic_DNA"/>
</dbReference>
<gene>
    <name evidence="10" type="ORF">SAMN00777080_2268</name>
</gene>
<dbReference type="Gene3D" id="2.40.170.20">
    <property type="entry name" value="TonB-dependent receptor, beta-barrel domain"/>
    <property type="match status" value="1"/>
</dbReference>
<dbReference type="InterPro" id="IPR036942">
    <property type="entry name" value="Beta-barrel_TonB_sf"/>
</dbReference>
<evidence type="ECO:0000256" key="6">
    <source>
        <dbReference type="ARBA" id="ARBA00023237"/>
    </source>
</evidence>
<dbReference type="Pfam" id="PF13715">
    <property type="entry name" value="CarbopepD_reg_2"/>
    <property type="match status" value="1"/>
</dbReference>
<dbReference type="Gene3D" id="2.170.130.10">
    <property type="entry name" value="TonB-dependent receptor, plug domain"/>
    <property type="match status" value="1"/>
</dbReference>
<keyword evidence="8" id="KW-0732">Signal</keyword>
<dbReference type="Pfam" id="PF07715">
    <property type="entry name" value="Plug"/>
    <property type="match status" value="1"/>
</dbReference>
<keyword evidence="2 7" id="KW-0813">Transport</keyword>
<dbReference type="SUPFAM" id="SSF56935">
    <property type="entry name" value="Porins"/>
    <property type="match status" value="1"/>
</dbReference>
<evidence type="ECO:0000256" key="4">
    <source>
        <dbReference type="ARBA" id="ARBA00022692"/>
    </source>
</evidence>